<dbReference type="PaxDb" id="4097-A0A1S4BLH1"/>
<name>A0A1S4BLH1_TOBAC</name>
<gene>
    <name evidence="2" type="primary">LOC107809591</name>
</gene>
<dbReference type="Pfam" id="PF03732">
    <property type="entry name" value="Retrotrans_gag"/>
    <property type="match status" value="1"/>
</dbReference>
<sequence>MEIQLLGKNKLGIDHELSIEGIDTGIVYAKNARAVWEDLTEQFDKVNTSRLYQLHKAIATITQGTDNVSVYFSKLRTLWDEFDNMVPPPCDCTKPKNFIEFMQKQKVLQFLMGMNETYKQARSQILMTIPTPRINKEYSMLVERERQRSMANIMTAGDANDSAPFLASKGDMYRDKKGTGMCSVTIVR</sequence>
<evidence type="ECO:0000259" key="1">
    <source>
        <dbReference type="Pfam" id="PF03732"/>
    </source>
</evidence>
<dbReference type="InterPro" id="IPR005162">
    <property type="entry name" value="Retrotrans_gag_dom"/>
</dbReference>
<dbReference type="RefSeq" id="XP_016489738.1">
    <property type="nucleotide sequence ID" value="XM_016634252.1"/>
</dbReference>
<dbReference type="OMA" id="RSMANIM"/>
<dbReference type="PANTHER" id="PTHR34222:SF82">
    <property type="entry name" value="CCHC-TYPE DOMAIN-CONTAINING PROTEIN"/>
    <property type="match status" value="1"/>
</dbReference>
<organism evidence="2">
    <name type="scientific">Nicotiana tabacum</name>
    <name type="common">Common tobacco</name>
    <dbReference type="NCBI Taxonomy" id="4097"/>
    <lineage>
        <taxon>Eukaryota</taxon>
        <taxon>Viridiplantae</taxon>
        <taxon>Streptophyta</taxon>
        <taxon>Embryophyta</taxon>
        <taxon>Tracheophyta</taxon>
        <taxon>Spermatophyta</taxon>
        <taxon>Magnoliopsida</taxon>
        <taxon>eudicotyledons</taxon>
        <taxon>Gunneridae</taxon>
        <taxon>Pentapetalae</taxon>
        <taxon>asterids</taxon>
        <taxon>lamiids</taxon>
        <taxon>Solanales</taxon>
        <taxon>Solanaceae</taxon>
        <taxon>Nicotianoideae</taxon>
        <taxon>Nicotianeae</taxon>
        <taxon>Nicotiana</taxon>
    </lineage>
</organism>
<dbReference type="PANTHER" id="PTHR34222">
    <property type="entry name" value="GAG_PRE-INTEGRS DOMAIN-CONTAINING PROTEIN"/>
    <property type="match status" value="1"/>
</dbReference>
<evidence type="ECO:0000313" key="2">
    <source>
        <dbReference type="RefSeq" id="XP_016489738.1"/>
    </source>
</evidence>
<proteinExistence type="predicted"/>
<dbReference type="OrthoDB" id="1274252at2759"/>
<feature type="domain" description="Retrotransposon gag" evidence="1">
    <location>
        <begin position="33"/>
        <end position="115"/>
    </location>
</feature>
<dbReference type="KEGG" id="nta:107809591"/>
<protein>
    <recommendedName>
        <fullName evidence="1">Retrotransposon gag domain-containing protein</fullName>
    </recommendedName>
</protein>
<accession>A0A1S4BLH1</accession>
<dbReference type="AlphaFoldDB" id="A0A1S4BLH1"/>
<reference evidence="2" key="1">
    <citation type="submission" date="2025-08" db="UniProtKB">
        <authorList>
            <consortium name="RefSeq"/>
        </authorList>
    </citation>
    <scope>IDENTIFICATION</scope>
</reference>